<feature type="transmembrane region" description="Helical" evidence="2">
    <location>
        <begin position="89"/>
        <end position="110"/>
    </location>
</feature>
<reference evidence="3 4" key="1">
    <citation type="submission" date="2024-10" db="EMBL/GenBank/DDBJ databases">
        <authorList>
            <person name="Kim D."/>
        </authorList>
    </citation>
    <scope>NUCLEOTIDE SEQUENCE [LARGE SCALE GENOMIC DNA]</scope>
    <source>
        <strain evidence="3">Taebaek</strain>
    </source>
</reference>
<dbReference type="AlphaFoldDB" id="A0ABD2IAN4"/>
<organism evidence="3 4">
    <name type="scientific">Heterodera schachtii</name>
    <name type="common">Sugarbeet cyst nematode worm</name>
    <name type="synonym">Tylenchus schachtii</name>
    <dbReference type="NCBI Taxonomy" id="97005"/>
    <lineage>
        <taxon>Eukaryota</taxon>
        <taxon>Metazoa</taxon>
        <taxon>Ecdysozoa</taxon>
        <taxon>Nematoda</taxon>
        <taxon>Chromadorea</taxon>
        <taxon>Rhabditida</taxon>
        <taxon>Tylenchina</taxon>
        <taxon>Tylenchomorpha</taxon>
        <taxon>Tylenchoidea</taxon>
        <taxon>Heteroderidae</taxon>
        <taxon>Heteroderinae</taxon>
        <taxon>Heterodera</taxon>
    </lineage>
</organism>
<dbReference type="InterPro" id="IPR022559">
    <property type="entry name" value="SUP-1-like"/>
</dbReference>
<feature type="region of interest" description="Disordered" evidence="1">
    <location>
        <begin position="1"/>
        <end position="33"/>
    </location>
</feature>
<dbReference type="EMBL" id="JBICCN010000356">
    <property type="protein sequence ID" value="KAL3074885.1"/>
    <property type="molecule type" value="Genomic_DNA"/>
</dbReference>
<evidence type="ECO:0000313" key="3">
    <source>
        <dbReference type="EMBL" id="KAL3074885.1"/>
    </source>
</evidence>
<evidence type="ECO:0000313" key="4">
    <source>
        <dbReference type="Proteomes" id="UP001620645"/>
    </source>
</evidence>
<protein>
    <submittedName>
        <fullName evidence="3">Uncharacterized protein</fullName>
    </submittedName>
</protein>
<evidence type="ECO:0000256" key="1">
    <source>
        <dbReference type="SAM" id="MobiDB-lite"/>
    </source>
</evidence>
<dbReference type="PANTHER" id="PTHR34149">
    <property type="entry name" value="PROTEIN CBG11905-RELATED"/>
    <property type="match status" value="1"/>
</dbReference>
<name>A0ABD2IAN4_HETSC</name>
<dbReference type="Pfam" id="PF10853">
    <property type="entry name" value="DUF2650"/>
    <property type="match status" value="1"/>
</dbReference>
<keyword evidence="4" id="KW-1185">Reference proteome</keyword>
<keyword evidence="2" id="KW-0472">Membrane</keyword>
<accession>A0ABD2IAN4</accession>
<keyword evidence="2" id="KW-0812">Transmembrane</keyword>
<gene>
    <name evidence="3" type="ORF">niasHS_014330</name>
</gene>
<sequence length="118" mass="13433">MSDNLVESPVKAGKATKKPKAGTACQRHKHRQRAKHRRDNLMIHRIQWTTRRWMGNRCVAKICGEPSVAHYFECCCDSGTDCCLRLNTWFIVLVSLLAFCLVACLVLCLVKCICLCCF</sequence>
<dbReference type="Proteomes" id="UP001620645">
    <property type="component" value="Unassembled WGS sequence"/>
</dbReference>
<comment type="caution">
    <text evidence="3">The sequence shown here is derived from an EMBL/GenBank/DDBJ whole genome shotgun (WGS) entry which is preliminary data.</text>
</comment>
<dbReference type="PANTHER" id="PTHR34149:SF9">
    <property type="entry name" value="PROTEIN CBG09996"/>
    <property type="match status" value="1"/>
</dbReference>
<keyword evidence="2" id="KW-1133">Transmembrane helix</keyword>
<evidence type="ECO:0000256" key="2">
    <source>
        <dbReference type="SAM" id="Phobius"/>
    </source>
</evidence>
<proteinExistence type="predicted"/>
<feature type="compositionally biased region" description="Basic residues" evidence="1">
    <location>
        <begin position="14"/>
        <end position="33"/>
    </location>
</feature>